<sequence>MTFPQFFDGNELQLNIVVLPRDHNPLNPIIVGEEPQIPDAGVAFADAQFSFGAQLIQGFGANPLPQPKPLNEAISLSTVAPDDLRGIFEAMAKHLQIFNPGMVNSNANLQNIPLERQFEAARPAAFTVFKHLPKSYFEATGQRAPRTPNAVTGDRYHCAVKAAKFHPGFQKSSDIISWGKVFAHILRQPLLARAAGFIYSTTLAIDENTFPEGGFLYIDLAAGSSFSPQQEADDTFIKRYAARIPALKPGEPRQVFAPLLYPVLNSHDGNYDKLFIETAEYDDGFAKIVHCHQAPHRDPLVEEADGSYPVKDTGVRLGWDDEQILIWYMRQLMTDSSVANPGKRLDAPIGVFGYIIDVRETANEGEPENSWESLNQVISKQPISLPRDPAAPGDFIGLGDFQGELPYQVYPVQLDGAEQVTGQPQPYWLPMYFANWNGHSMVLPDEDAAAVYQTANPNVDADPDSQPATDKDGNLVTTGTGVTGGAKNNLNQVYNPGPVAARLRYGRNYQFRVRMQDVSGGTPGIDQKPVNETPTDIASCQFKRFIAPIQPRIQEIEAIPTAAPGELHPVIGTDGPSALNELNVKRPKLGYPAVVYTGKYQDPIQRLVDQSNLSLDKDDADHSHNAEHRVGLGIADPDVSHLEIAVEIETLKLDKLDSLNGKDDFVHLYTTRRFFPPVNGNDDNYEATLNIPIEYKDVQGPDKVLNTGAELNLVQDLGLGDDIDNLSRLVLPTARTIRLTIRAVCEDKASENETSAYYGVVNNTDKLLDVRYGESFTVMLYHPSEDETGLLVQTAGVPELQGIFMRPDAETVFDGKLTTLFFGMEQVVQNSNVQQLAGQLNLESSGLTLNAAKGKRVVFGCSSRIRHTLAPDGSSVTFASKSDLYNHWLCCISLEIDRDWMWDALETNGFTIKRTRGYTHDEQPLEEEAEIGRIKMVRTASFESLDNPQRNSTRIVFIDAVEPKKDDPQGGNPAFPDTINVSYRIDARFKADHAIQKDDPKVLEMTLPITSTPAQVPVIVSAGLALSPYVRDEKYANSESRRRFLWIEFEKPIEDPQDTYFARVLANAPDQLISNNDPSLFVAPEEPPLPLDPEQIRIITQASSNDLAGLSAMQPMIKSASSDVHYILPLPPGLHANSDEMFGFFTYEFRVGHFQRPPAAAGQEPEKVWTTAQGRFGRRLKSQGIQHPAPALACMPDRDGDKLWVTAPYAVAVHDGKNVTAKPPRTELWALLYAQVKQADNMDYRNILLDDRPLDWRIQVAADKEAGIHENYSEEQLALLQQVTLKTAKGQASLLQAGNFLKLTDFAKKNKSAAKYGTTVWNNKEVSQLLAAFGLPKEASLSVLVVETLPQITNIFEHMTDLGQTRVARSAVNLMSDEQKVAFSREYGKRFGQRGESRTAEIIRGPSPVSDALGHYRILRTSRLTKVPDVCCTGC</sequence>
<proteinExistence type="predicted"/>
<name>A0A4R3KMF4_9SPHI</name>
<dbReference type="Proteomes" id="UP000295807">
    <property type="component" value="Unassembled WGS sequence"/>
</dbReference>
<reference evidence="1 2" key="1">
    <citation type="submission" date="2019-03" db="EMBL/GenBank/DDBJ databases">
        <title>Genomic Encyclopedia of Type Strains, Phase IV (KMG-IV): sequencing the most valuable type-strain genomes for metagenomic binning, comparative biology and taxonomic classification.</title>
        <authorList>
            <person name="Goeker M."/>
        </authorList>
    </citation>
    <scope>NUCLEOTIDE SEQUENCE [LARGE SCALE GENOMIC DNA]</scope>
    <source>
        <strain evidence="1 2">DSM 21100</strain>
    </source>
</reference>
<gene>
    <name evidence="1" type="ORF">EDD80_11640</name>
</gene>
<keyword evidence="2" id="KW-1185">Reference proteome</keyword>
<accession>A0A4R3KMF4</accession>
<protein>
    <submittedName>
        <fullName evidence="1">Uncharacterized protein</fullName>
    </submittedName>
</protein>
<organism evidence="1 2">
    <name type="scientific">Anseongella ginsenosidimutans</name>
    <dbReference type="NCBI Taxonomy" id="496056"/>
    <lineage>
        <taxon>Bacteria</taxon>
        <taxon>Pseudomonadati</taxon>
        <taxon>Bacteroidota</taxon>
        <taxon>Sphingobacteriia</taxon>
        <taxon>Sphingobacteriales</taxon>
        <taxon>Sphingobacteriaceae</taxon>
        <taxon>Anseongella</taxon>
    </lineage>
</organism>
<dbReference type="EMBL" id="SMAD01000016">
    <property type="protein sequence ID" value="TCS84948.1"/>
    <property type="molecule type" value="Genomic_DNA"/>
</dbReference>
<evidence type="ECO:0000313" key="1">
    <source>
        <dbReference type="EMBL" id="TCS84948.1"/>
    </source>
</evidence>
<comment type="caution">
    <text evidence="1">The sequence shown here is derived from an EMBL/GenBank/DDBJ whole genome shotgun (WGS) entry which is preliminary data.</text>
</comment>
<evidence type="ECO:0000313" key="2">
    <source>
        <dbReference type="Proteomes" id="UP000295807"/>
    </source>
</evidence>